<dbReference type="SUPFAM" id="SSF109604">
    <property type="entry name" value="HD-domain/PDEase-like"/>
    <property type="match status" value="1"/>
</dbReference>
<evidence type="ECO:0008006" key="3">
    <source>
        <dbReference type="Google" id="ProtNLM"/>
    </source>
</evidence>
<dbReference type="Proteomes" id="UP000196531">
    <property type="component" value="Unassembled WGS sequence"/>
</dbReference>
<dbReference type="CDD" id="cd00077">
    <property type="entry name" value="HDc"/>
    <property type="match status" value="1"/>
</dbReference>
<proteinExistence type="predicted"/>
<dbReference type="Gene3D" id="1.10.3210.10">
    <property type="entry name" value="Hypothetical protein af1432"/>
    <property type="match status" value="1"/>
</dbReference>
<sequence>MLAQTNHKLKDRLNLYLDNLPTSVEVIETSDISQMKDLLEQIMGIDIVLTCHENSSFEGMKIASSLLKDYDCDLVVNTEENLEGSLEYKSFEALNERSHLIQNDVNCETFHNLVLDILKRRKDLSFEYTEEEYRKVRLIYFLRCNKVLCDVYIKLSEEKYIKILKKGDIYTRDDLQKYREKKIKFLYVQSEDYEEFGAGLSKTPFLIEDKNLDPKYVEDAIINTLDIVHEMVSESGVTDEVINLVDYSVYQIENTLEDDRILSRLLASFKDRKDYLLDHSYMVAYFSNSVCSNMDWDSEEIRKKLSYAAMLQDLTLADPELAMAVNLQTADMVNYTDEQIAYYKSHPQQICELVKKNNKIPLNVDEILLSHHEKPEGNGFPRALSSHRVTQLSAVFIVAHSFVDELYREEFDLDKVSTILARMKKRFSTGNYQKPFDGLMNVFKKTITVGS</sequence>
<organism evidence="1 2">
    <name type="scientific">Halobacteriovorax marinus</name>
    <dbReference type="NCBI Taxonomy" id="97084"/>
    <lineage>
        <taxon>Bacteria</taxon>
        <taxon>Pseudomonadati</taxon>
        <taxon>Bdellovibrionota</taxon>
        <taxon>Bacteriovoracia</taxon>
        <taxon>Bacteriovoracales</taxon>
        <taxon>Halobacteriovoraceae</taxon>
        <taxon>Halobacteriovorax</taxon>
    </lineage>
</organism>
<dbReference type="Pfam" id="PF13487">
    <property type="entry name" value="HD_5"/>
    <property type="match status" value="1"/>
</dbReference>
<name>A0A1Y5FA44_9BACT</name>
<accession>A0A1Y5FA44</accession>
<dbReference type="InterPro" id="IPR003607">
    <property type="entry name" value="HD/PDEase_dom"/>
</dbReference>
<gene>
    <name evidence="1" type="ORF">A9Q84_03870</name>
</gene>
<protein>
    <recommendedName>
        <fullName evidence="3">HD-GYP domain-containing protein</fullName>
    </recommendedName>
</protein>
<evidence type="ECO:0000313" key="2">
    <source>
        <dbReference type="Proteomes" id="UP000196531"/>
    </source>
</evidence>
<comment type="caution">
    <text evidence="1">The sequence shown here is derived from an EMBL/GenBank/DDBJ whole genome shotgun (WGS) entry which is preliminary data.</text>
</comment>
<reference evidence="2" key="1">
    <citation type="journal article" date="2017" name="Proc. Natl. Acad. Sci. U.S.A.">
        <title>Simulation of Deepwater Horizon oil plume reveals substrate specialization within a complex community of hydrocarbon-degraders.</title>
        <authorList>
            <person name="Hu P."/>
            <person name="Dubinsky E.A."/>
            <person name="Probst A.J."/>
            <person name="Wang J."/>
            <person name="Sieber C.M.K."/>
            <person name="Tom L.M."/>
            <person name="Gardinali P."/>
            <person name="Banfield J.F."/>
            <person name="Atlas R.M."/>
            <person name="Andersen G.L."/>
        </authorList>
    </citation>
    <scope>NUCLEOTIDE SEQUENCE [LARGE SCALE GENOMIC DNA]</scope>
</reference>
<evidence type="ECO:0000313" key="1">
    <source>
        <dbReference type="EMBL" id="OUR98560.1"/>
    </source>
</evidence>
<dbReference type="EMBL" id="MAAO01000004">
    <property type="protein sequence ID" value="OUR98560.1"/>
    <property type="molecule type" value="Genomic_DNA"/>
</dbReference>
<dbReference type="AlphaFoldDB" id="A0A1Y5FA44"/>